<evidence type="ECO:0000313" key="2">
    <source>
        <dbReference type="Proteomes" id="UP000293089"/>
    </source>
</evidence>
<name>A0ABY1WCQ7_9GAMM</name>
<reference evidence="1 2" key="1">
    <citation type="submission" date="2019-02" db="EMBL/GenBank/DDBJ databases">
        <title>WGS of Pseudoxanthomonas species novum from clinical isolates.</title>
        <authorList>
            <person name="Bernier A.-M."/>
            <person name="Bernard K."/>
            <person name="Vachon A."/>
        </authorList>
    </citation>
    <scope>NUCLEOTIDE SEQUENCE [LARGE SCALE GENOMIC DNA]</scope>
    <source>
        <strain evidence="2">NML 170316</strain>
    </source>
</reference>
<dbReference type="Pfam" id="PF08809">
    <property type="entry name" value="DUF1799"/>
    <property type="match status" value="1"/>
</dbReference>
<protein>
    <submittedName>
        <fullName evidence="1">Uncharacterized protein</fullName>
    </submittedName>
</protein>
<dbReference type="EMBL" id="SHME01000003">
    <property type="protein sequence ID" value="TAA19155.1"/>
    <property type="molecule type" value="Genomic_DNA"/>
</dbReference>
<comment type="caution">
    <text evidence="1">The sequence shown here is derived from an EMBL/GenBank/DDBJ whole genome shotgun (WGS) entry which is preliminary data.</text>
</comment>
<keyword evidence="2" id="KW-1185">Reference proteome</keyword>
<sequence>MRWPVAGVLARASGGPGKKLIAAVEALYWKAPTAEQLAGTGLKAKHYKRPTAVVWPEAWPAMELFRNHLSSQWRCGPGGPLGLDHSVVFYHLDRAGLYGEARDDFMAYLDAIEAAALAKITEK</sequence>
<dbReference type="InterPro" id="IPR014915">
    <property type="entry name" value="Phage_TLS_TfmB"/>
</dbReference>
<accession>A0ABY1WCQ7</accession>
<gene>
    <name evidence="1" type="ORF">EA658_09755</name>
</gene>
<dbReference type="Proteomes" id="UP000293089">
    <property type="component" value="Unassembled WGS sequence"/>
</dbReference>
<organism evidence="1 2">
    <name type="scientific">Pseudoxanthomonas winnipegensis</name>
    <dbReference type="NCBI Taxonomy" id="2480810"/>
    <lineage>
        <taxon>Bacteria</taxon>
        <taxon>Pseudomonadati</taxon>
        <taxon>Pseudomonadota</taxon>
        <taxon>Gammaproteobacteria</taxon>
        <taxon>Lysobacterales</taxon>
        <taxon>Lysobacteraceae</taxon>
        <taxon>Pseudoxanthomonas</taxon>
    </lineage>
</organism>
<evidence type="ECO:0000313" key="1">
    <source>
        <dbReference type="EMBL" id="TAA19155.1"/>
    </source>
</evidence>
<proteinExistence type="predicted"/>